<reference evidence="1" key="2">
    <citation type="journal article" date="2015" name="Data Brief">
        <title>Shoot transcriptome of the giant reed, Arundo donax.</title>
        <authorList>
            <person name="Barrero R.A."/>
            <person name="Guerrero F.D."/>
            <person name="Moolhuijzen P."/>
            <person name="Goolsby J.A."/>
            <person name="Tidwell J."/>
            <person name="Bellgard S.E."/>
            <person name="Bellgard M.I."/>
        </authorList>
    </citation>
    <scope>NUCLEOTIDE SEQUENCE</scope>
    <source>
        <tissue evidence="1">Shoot tissue taken approximately 20 cm above the soil surface</tissue>
    </source>
</reference>
<organism evidence="1">
    <name type="scientific">Arundo donax</name>
    <name type="common">Giant reed</name>
    <name type="synonym">Donax arundinaceus</name>
    <dbReference type="NCBI Taxonomy" id="35708"/>
    <lineage>
        <taxon>Eukaryota</taxon>
        <taxon>Viridiplantae</taxon>
        <taxon>Streptophyta</taxon>
        <taxon>Embryophyta</taxon>
        <taxon>Tracheophyta</taxon>
        <taxon>Spermatophyta</taxon>
        <taxon>Magnoliopsida</taxon>
        <taxon>Liliopsida</taxon>
        <taxon>Poales</taxon>
        <taxon>Poaceae</taxon>
        <taxon>PACMAD clade</taxon>
        <taxon>Arundinoideae</taxon>
        <taxon>Arundineae</taxon>
        <taxon>Arundo</taxon>
    </lineage>
</organism>
<proteinExistence type="predicted"/>
<dbReference type="AlphaFoldDB" id="A0A0A8YW95"/>
<protein>
    <submittedName>
        <fullName evidence="1">Uncharacterized protein</fullName>
    </submittedName>
</protein>
<reference evidence="1" key="1">
    <citation type="submission" date="2014-09" db="EMBL/GenBank/DDBJ databases">
        <authorList>
            <person name="Magalhaes I.L.F."/>
            <person name="Oliveira U."/>
            <person name="Santos F.R."/>
            <person name="Vidigal T.H.D.A."/>
            <person name="Brescovit A.D."/>
            <person name="Santos A.J."/>
        </authorList>
    </citation>
    <scope>NUCLEOTIDE SEQUENCE</scope>
    <source>
        <tissue evidence="1">Shoot tissue taken approximately 20 cm above the soil surface</tissue>
    </source>
</reference>
<sequence length="18" mass="2193">MVLKGKVFESYQQQKYLC</sequence>
<accession>A0A0A8YW95</accession>
<evidence type="ECO:0000313" key="1">
    <source>
        <dbReference type="EMBL" id="JAD29658.1"/>
    </source>
</evidence>
<dbReference type="EMBL" id="GBRH01268237">
    <property type="protein sequence ID" value="JAD29658.1"/>
    <property type="molecule type" value="Transcribed_RNA"/>
</dbReference>
<name>A0A0A8YW95_ARUDO</name>